<feature type="transmembrane region" description="Helical" evidence="1">
    <location>
        <begin position="21"/>
        <end position="41"/>
    </location>
</feature>
<feature type="transmembrane region" description="Helical" evidence="1">
    <location>
        <begin position="357"/>
        <end position="374"/>
    </location>
</feature>
<evidence type="ECO:0000313" key="2">
    <source>
        <dbReference type="EMBL" id="CAB4735282.1"/>
    </source>
</evidence>
<organism evidence="2">
    <name type="scientific">freshwater metagenome</name>
    <dbReference type="NCBI Taxonomy" id="449393"/>
    <lineage>
        <taxon>unclassified sequences</taxon>
        <taxon>metagenomes</taxon>
        <taxon>ecological metagenomes</taxon>
    </lineage>
</organism>
<protein>
    <submittedName>
        <fullName evidence="2">Unannotated protein</fullName>
    </submittedName>
</protein>
<feature type="transmembrane region" description="Helical" evidence="1">
    <location>
        <begin position="276"/>
        <end position="297"/>
    </location>
</feature>
<name>A0A6J6SK88_9ZZZZ</name>
<reference evidence="2" key="1">
    <citation type="submission" date="2020-05" db="EMBL/GenBank/DDBJ databases">
        <authorList>
            <person name="Chiriac C."/>
            <person name="Salcher M."/>
            <person name="Ghai R."/>
            <person name="Kavagutti S V."/>
        </authorList>
    </citation>
    <scope>NUCLEOTIDE SEQUENCE</scope>
</reference>
<proteinExistence type="predicted"/>
<dbReference type="EMBL" id="CAEZYK010000127">
    <property type="protein sequence ID" value="CAB4735282.1"/>
    <property type="molecule type" value="Genomic_DNA"/>
</dbReference>
<evidence type="ECO:0000313" key="4">
    <source>
        <dbReference type="EMBL" id="CAB5033273.1"/>
    </source>
</evidence>
<keyword evidence="1" id="KW-0812">Transmembrane</keyword>
<feature type="transmembrane region" description="Helical" evidence="1">
    <location>
        <begin position="173"/>
        <end position="194"/>
    </location>
</feature>
<feature type="transmembrane region" description="Helical" evidence="1">
    <location>
        <begin position="414"/>
        <end position="432"/>
    </location>
</feature>
<evidence type="ECO:0000256" key="1">
    <source>
        <dbReference type="SAM" id="Phobius"/>
    </source>
</evidence>
<dbReference type="AlphaFoldDB" id="A0A6J6SK88"/>
<keyword evidence="1" id="KW-0472">Membrane</keyword>
<keyword evidence="1" id="KW-1133">Transmembrane helix</keyword>
<dbReference type="EMBL" id="CAFBOF010000039">
    <property type="protein sequence ID" value="CAB4984672.1"/>
    <property type="molecule type" value="Genomic_DNA"/>
</dbReference>
<evidence type="ECO:0000313" key="3">
    <source>
        <dbReference type="EMBL" id="CAB4984672.1"/>
    </source>
</evidence>
<feature type="transmembrane region" description="Helical" evidence="1">
    <location>
        <begin position="200"/>
        <end position="219"/>
    </location>
</feature>
<feature type="transmembrane region" description="Helical" evidence="1">
    <location>
        <begin position="149"/>
        <end position="166"/>
    </location>
</feature>
<sequence>MTKIASRSRKFASICFPTRKALGLAFLVCVVVPTVLVALQINEHPEFSPIDEVAHWDYATRISNGEGVPKIGDLLQQTTLRAEACTNDSKLSGILLPKCDSEFFNPAKFPGGGQQYEAQHPPTYYALTVPLRWVAIEIFGFDDLTGTRYTGILWLVAGLLVLWAAGRVMGLTAPTIGVGVLLLTTAPVVIYHASTVSNDAPAIFTGALIALVAALAYRYPGQWTIALAAVGFFSASVKLTGLLPVFAVSAAFAIQAWGSSRSLKPRDTIKTFFRRWLPQGGALLFGGLVAALLWIITSRQLALIDSKDLLAFGVLRTHPVSPMLILKEVTLLLGPITDSYVSPDTLSQDLQAFFTQLLKALVLAGGLSGLFVSARKWNHWIGITALGSLVIGGALFGASLKLIYQIDPGLSGRYGLAVGPLLILALVAGASGVWVIRALWLFALASAITTFCVLVF</sequence>
<dbReference type="EMBL" id="CAFBPQ010000089">
    <property type="protein sequence ID" value="CAB5033273.1"/>
    <property type="molecule type" value="Genomic_DNA"/>
</dbReference>
<gene>
    <name evidence="2" type="ORF">UFOPK2683_01544</name>
    <name evidence="3" type="ORF">UFOPK3897_01335</name>
    <name evidence="4" type="ORF">UFOPK4121_01617</name>
</gene>
<feature type="transmembrane region" description="Helical" evidence="1">
    <location>
        <begin position="380"/>
        <end position="402"/>
    </location>
</feature>
<accession>A0A6J6SK88</accession>
<feature type="transmembrane region" description="Helical" evidence="1">
    <location>
        <begin position="438"/>
        <end position="455"/>
    </location>
</feature>